<feature type="region of interest" description="Disordered" evidence="5">
    <location>
        <begin position="283"/>
        <end position="320"/>
    </location>
</feature>
<feature type="compositionally biased region" description="Low complexity" evidence="5">
    <location>
        <begin position="43"/>
        <end position="53"/>
    </location>
</feature>
<evidence type="ECO:0000259" key="6">
    <source>
        <dbReference type="PROSITE" id="PS50011"/>
    </source>
</evidence>
<feature type="region of interest" description="Disordered" evidence="5">
    <location>
        <begin position="532"/>
        <end position="562"/>
    </location>
</feature>
<dbReference type="PANTHER" id="PTHR14030">
    <property type="entry name" value="MITOTIC CHECKPOINT SERINE/THREONINE-PROTEIN KINASE BUB1"/>
    <property type="match status" value="1"/>
</dbReference>
<keyword evidence="9" id="KW-1185">Reference proteome</keyword>
<keyword evidence="4" id="KW-0137">Centromere</keyword>
<dbReference type="Pfam" id="PF08311">
    <property type="entry name" value="Mad3_BUB1_I"/>
    <property type="match status" value="1"/>
</dbReference>
<dbReference type="InterPro" id="IPR008271">
    <property type="entry name" value="Ser/Thr_kinase_AS"/>
</dbReference>
<feature type="compositionally biased region" description="Basic and acidic residues" evidence="5">
    <location>
        <begin position="55"/>
        <end position="70"/>
    </location>
</feature>
<evidence type="ECO:0000256" key="4">
    <source>
        <dbReference type="ARBA" id="ARBA00023328"/>
    </source>
</evidence>
<dbReference type="SMART" id="SM00220">
    <property type="entry name" value="S_TKc"/>
    <property type="match status" value="1"/>
</dbReference>
<evidence type="ECO:0000259" key="7">
    <source>
        <dbReference type="PROSITE" id="PS51489"/>
    </source>
</evidence>
<dbReference type="EMBL" id="JAFCIX010000379">
    <property type="protein sequence ID" value="KAH6592485.1"/>
    <property type="molecule type" value="Genomic_DNA"/>
</dbReference>
<evidence type="ECO:0000256" key="1">
    <source>
        <dbReference type="ARBA" id="ARBA00004629"/>
    </source>
</evidence>
<comment type="caution">
    <text evidence="8">The sequence shown here is derived from an EMBL/GenBank/DDBJ whole genome shotgun (WGS) entry which is preliminary data.</text>
</comment>
<reference evidence="8 9" key="1">
    <citation type="submission" date="2021-02" db="EMBL/GenBank/DDBJ databases">
        <title>Variation within the Batrachochytrium salamandrivorans European outbreak.</title>
        <authorList>
            <person name="Kelly M."/>
            <person name="Pasmans F."/>
            <person name="Shea T.P."/>
            <person name="Munoz J.F."/>
            <person name="Carranza S."/>
            <person name="Cuomo C.A."/>
            <person name="Martel A."/>
        </authorList>
    </citation>
    <scope>NUCLEOTIDE SEQUENCE [LARGE SCALE GENOMIC DNA]</scope>
    <source>
        <strain evidence="8 9">AMFP18/2</strain>
    </source>
</reference>
<feature type="compositionally biased region" description="Basic and acidic residues" evidence="5">
    <location>
        <begin position="683"/>
        <end position="694"/>
    </location>
</feature>
<evidence type="ECO:0000313" key="8">
    <source>
        <dbReference type="EMBL" id="KAH6592485.1"/>
    </source>
</evidence>
<accession>A0ABQ8F6F9</accession>
<dbReference type="PROSITE" id="PS00108">
    <property type="entry name" value="PROTEIN_KINASE_ST"/>
    <property type="match status" value="1"/>
</dbReference>
<dbReference type="PANTHER" id="PTHR14030:SF4">
    <property type="entry name" value="BUB1 KINASE, ISOFORM A-RELATED"/>
    <property type="match status" value="1"/>
</dbReference>
<evidence type="ECO:0000256" key="2">
    <source>
        <dbReference type="ARBA" id="ARBA00022454"/>
    </source>
</evidence>
<dbReference type="SUPFAM" id="SSF56112">
    <property type="entry name" value="Protein kinase-like (PK-like)"/>
    <property type="match status" value="1"/>
</dbReference>
<keyword evidence="3" id="KW-0995">Kinetochore</keyword>
<dbReference type="PROSITE" id="PS51489">
    <property type="entry name" value="BUB1_N"/>
    <property type="match status" value="1"/>
</dbReference>
<feature type="compositionally biased region" description="Basic and acidic residues" evidence="5">
    <location>
        <begin position="738"/>
        <end position="750"/>
    </location>
</feature>
<feature type="compositionally biased region" description="Low complexity" evidence="5">
    <location>
        <begin position="303"/>
        <end position="312"/>
    </location>
</feature>
<sequence length="1425" mass="157375">MTQQPHPAAVVELAAFEHQKENIQPLRSGRSAAALAERFATATTTTTTTGHKAVSARESHYAGDRPKDPAMDPTATTHTDTAVATAEQLETRREAMERALDAVSDDSDDDPLDPFHRYIRWVEQYFSQDHVSYMRVLETAIRRFRKDIRYKNDPRHLMLWMRLAKRSPTPVDIFKYLSVNEIGQQTALYYEEYAGLMETCSKLDEAHEILLLGIHRNAQPLDRLVRSKTEFLARRSSATIAALSDTMESSVDPLLSGDMLDSDLESRPPLRHVDRYSIQDNSAAAHSIQPQTHQIQSNPYPLSSQSSHASSSIVRGRQSQTKMRVFADNAVDGGDGTDALRDRAMPTASFSNPWPVYDGEVQRRKENMPEATKWSGSTLPQKHSHLPPTAGMAKIPVYQDEAVRVPSTKATAMQLKEAHGILQDVNLTSKPMALLQSLSLEQPTEISISSKVPQNGQAKPIVSLSSHIPPSQPSQPSAKESVCIWRKEMFFVGGLELCLEEYRATMPRYAVDAVAHTNSNYSSVMDTSISSDMNLGDRSSDTHMASSFSLPPPAPERASSGSISNSLHYPTGSAIHAGVSSTPPRFQKVSRGVPKSKEVASPTINTKAAMADIFEMFTVPLAAEDPKHVQPFENAHDWADDEDETISSKVYRPASASQKIGVFRDNNDDDESGHFSTSGLSVSRDDPANMDRSRLSSMPSVSRPFGQDKHLSKAASTSFRIHHDENAENRSSGYNGGDVRRGEIIKESSSDRNTFQRSFIPAGSDLNSNDSVEIRPAAGRPLPMHSTPYNYTRTGDIIQSESEASQGSSSTVSRARLILGQTLDPMTPITEASSDLDRTMGGLSTIRSCATTSGISTITEEVDDTMACRRRPLGSYRSVSSTESLGDTRRILSSCDDDDDNNHENYSGFTVQSDAEYHHSNPVADMHHQADQLQRLYLSNEDGDDHVDMHRDPIEVEGGHDTTGAGLYILDVPNPCDPYDKDIRQAILTQIAPLSMQETQPCYDHSDTAVDLPQNKVRGKYNDLHLDSVGTLNILGRLGEGGFGQVLLVQRELEQLGHVLNEADLADLLNDSFDGEDEMQDEGDASHVTLSEQIYALKIESPPSRWEHHMLCILASRLSPDVLESIIGCHSLHVYDNASMLLLPHCKYGSVIDCLNGASMRSYGVDGAGVNEALVAFWTIEMLRIVSALHSNGIVHGDIKADNLMLRFEVNSSGHSTSKPRSTNLQAQYQSDGSSGWDSKGLVMIDWGNSIDLRVFPSDHTFVTEVKERRAMGRGQGRAAQLDESIECFEVRKGAPWRFQPDWYGVASVVHLLLFRLDMQVVASTVDAADPTADSVLSEFPILHLKRPFKRNWQTAIWTKLFDVLLNSGRYGAGKSSDCLTEINAIRTDLEEWLHTVSVRGSTMLRGLLSSVQASAMEKRRLPVR</sequence>
<feature type="region of interest" description="Disordered" evidence="5">
    <location>
        <begin position="43"/>
        <end position="82"/>
    </location>
</feature>
<feature type="domain" description="Protein kinase" evidence="6">
    <location>
        <begin position="1032"/>
        <end position="1425"/>
    </location>
</feature>
<dbReference type="PROSITE" id="PS50011">
    <property type="entry name" value="PROTEIN_KINASE_DOM"/>
    <property type="match status" value="1"/>
</dbReference>
<dbReference type="InterPro" id="IPR011009">
    <property type="entry name" value="Kinase-like_dom_sf"/>
</dbReference>
<feature type="compositionally biased region" description="Polar residues" evidence="5">
    <location>
        <begin position="283"/>
        <end position="302"/>
    </location>
</feature>
<gene>
    <name evidence="8" type="ORF">BASA50_008101</name>
</gene>
<evidence type="ECO:0000256" key="5">
    <source>
        <dbReference type="SAM" id="MobiDB-lite"/>
    </source>
</evidence>
<dbReference type="InterPro" id="IPR015661">
    <property type="entry name" value="Bub1/Mad3"/>
</dbReference>
<dbReference type="Gene3D" id="1.10.510.10">
    <property type="entry name" value="Transferase(Phosphotransferase) domain 1"/>
    <property type="match status" value="1"/>
</dbReference>
<dbReference type="Proteomes" id="UP001648503">
    <property type="component" value="Unassembled WGS sequence"/>
</dbReference>
<feature type="region of interest" description="Disordered" evidence="5">
    <location>
        <begin position="575"/>
        <end position="598"/>
    </location>
</feature>
<name>A0ABQ8F6F9_9FUNG</name>
<dbReference type="Gene3D" id="1.25.40.430">
    <property type="match status" value="2"/>
</dbReference>
<comment type="subcellular location">
    <subcellularLocation>
        <location evidence="1">Chromosome</location>
        <location evidence="1">Centromere</location>
        <location evidence="1">Kinetochore</location>
    </subcellularLocation>
</comment>
<feature type="region of interest" description="Disordered" evidence="5">
    <location>
        <begin position="660"/>
        <end position="789"/>
    </location>
</feature>
<dbReference type="InterPro" id="IPR013212">
    <property type="entry name" value="Mad3/Bub1_I"/>
</dbReference>
<proteinExistence type="predicted"/>
<evidence type="ECO:0000256" key="3">
    <source>
        <dbReference type="ARBA" id="ARBA00022838"/>
    </source>
</evidence>
<feature type="domain" description="BUB1 N-terminal" evidence="7">
    <location>
        <begin position="96"/>
        <end position="256"/>
    </location>
</feature>
<keyword evidence="2" id="KW-0158">Chromosome</keyword>
<organism evidence="8 9">
    <name type="scientific">Batrachochytrium salamandrivorans</name>
    <dbReference type="NCBI Taxonomy" id="1357716"/>
    <lineage>
        <taxon>Eukaryota</taxon>
        <taxon>Fungi</taxon>
        <taxon>Fungi incertae sedis</taxon>
        <taxon>Chytridiomycota</taxon>
        <taxon>Chytridiomycota incertae sedis</taxon>
        <taxon>Chytridiomycetes</taxon>
        <taxon>Rhizophydiales</taxon>
        <taxon>Rhizophydiales incertae sedis</taxon>
        <taxon>Batrachochytrium</taxon>
    </lineage>
</organism>
<dbReference type="InterPro" id="IPR000719">
    <property type="entry name" value="Prot_kinase_dom"/>
</dbReference>
<evidence type="ECO:0008006" key="10">
    <source>
        <dbReference type="Google" id="ProtNLM"/>
    </source>
</evidence>
<dbReference type="SMART" id="SM00777">
    <property type="entry name" value="Mad3_BUB1_I"/>
    <property type="match status" value="1"/>
</dbReference>
<protein>
    <recommendedName>
        <fullName evidence="10">Protein kinase domain-containing protein</fullName>
    </recommendedName>
</protein>
<evidence type="ECO:0000313" key="9">
    <source>
        <dbReference type="Proteomes" id="UP001648503"/>
    </source>
</evidence>